<evidence type="ECO:0000313" key="3">
    <source>
        <dbReference type="Proteomes" id="UP000236161"/>
    </source>
</evidence>
<feature type="signal peptide" evidence="1">
    <location>
        <begin position="1"/>
        <end position="21"/>
    </location>
</feature>
<keyword evidence="3" id="KW-1185">Reference proteome</keyword>
<name>A0A2I0BB70_9ASPA</name>
<dbReference type="EMBL" id="KZ451898">
    <property type="protein sequence ID" value="PKA65048.1"/>
    <property type="molecule type" value="Genomic_DNA"/>
</dbReference>
<proteinExistence type="predicted"/>
<dbReference type="Proteomes" id="UP000236161">
    <property type="component" value="Unassembled WGS sequence"/>
</dbReference>
<sequence length="150" mass="16723">MASSRCLLLLLHLLVFAAAAAAKMSAKPSLPINYVSLHHFNDDEYVAKIAKFGLQAYKDAQNSRARNPSLPQLTDERWIDVGIKIVPTKLGISARYCVLFSGLVFPPQFEQFNLEAIVQIKFTIPFGALLTLGNIDQSSIRVHKIEYHPV</sequence>
<reference evidence="2 3" key="1">
    <citation type="journal article" date="2017" name="Nature">
        <title>The Apostasia genome and the evolution of orchids.</title>
        <authorList>
            <person name="Zhang G.Q."/>
            <person name="Liu K.W."/>
            <person name="Li Z."/>
            <person name="Lohaus R."/>
            <person name="Hsiao Y.Y."/>
            <person name="Niu S.C."/>
            <person name="Wang J.Y."/>
            <person name="Lin Y.C."/>
            <person name="Xu Q."/>
            <person name="Chen L.J."/>
            <person name="Yoshida K."/>
            <person name="Fujiwara S."/>
            <person name="Wang Z.W."/>
            <person name="Zhang Y.Q."/>
            <person name="Mitsuda N."/>
            <person name="Wang M."/>
            <person name="Liu G.H."/>
            <person name="Pecoraro L."/>
            <person name="Huang H.X."/>
            <person name="Xiao X.J."/>
            <person name="Lin M."/>
            <person name="Wu X.Y."/>
            <person name="Wu W.L."/>
            <person name="Chen Y.Y."/>
            <person name="Chang S.B."/>
            <person name="Sakamoto S."/>
            <person name="Ohme-Takagi M."/>
            <person name="Yagi M."/>
            <person name="Zeng S.J."/>
            <person name="Shen C.Y."/>
            <person name="Yeh C.M."/>
            <person name="Luo Y.B."/>
            <person name="Tsai W.C."/>
            <person name="Van de Peer Y."/>
            <person name="Liu Z.J."/>
        </authorList>
    </citation>
    <scope>NUCLEOTIDE SEQUENCE [LARGE SCALE GENOMIC DNA]</scope>
    <source>
        <strain evidence="3">cv. Shenzhen</strain>
        <tissue evidence="2">Stem</tissue>
    </source>
</reference>
<protein>
    <submittedName>
        <fullName evidence="2">Uncharacterized protein</fullName>
    </submittedName>
</protein>
<feature type="chain" id="PRO_5014115098" evidence="1">
    <location>
        <begin position="22"/>
        <end position="150"/>
    </location>
</feature>
<keyword evidence="1" id="KW-0732">Signal</keyword>
<accession>A0A2I0BB70</accession>
<organism evidence="2 3">
    <name type="scientific">Apostasia shenzhenica</name>
    <dbReference type="NCBI Taxonomy" id="1088818"/>
    <lineage>
        <taxon>Eukaryota</taxon>
        <taxon>Viridiplantae</taxon>
        <taxon>Streptophyta</taxon>
        <taxon>Embryophyta</taxon>
        <taxon>Tracheophyta</taxon>
        <taxon>Spermatophyta</taxon>
        <taxon>Magnoliopsida</taxon>
        <taxon>Liliopsida</taxon>
        <taxon>Asparagales</taxon>
        <taxon>Orchidaceae</taxon>
        <taxon>Apostasioideae</taxon>
        <taxon>Apostasia</taxon>
    </lineage>
</organism>
<evidence type="ECO:0000256" key="1">
    <source>
        <dbReference type="SAM" id="SignalP"/>
    </source>
</evidence>
<evidence type="ECO:0000313" key="2">
    <source>
        <dbReference type="EMBL" id="PKA65048.1"/>
    </source>
</evidence>
<dbReference type="AlphaFoldDB" id="A0A2I0BB70"/>
<gene>
    <name evidence="2" type="ORF">AXF42_Ash019060</name>
</gene>